<keyword evidence="2" id="KW-1185">Reference proteome</keyword>
<comment type="caution">
    <text evidence="1">The sequence shown here is derived from an EMBL/GenBank/DDBJ whole genome shotgun (WGS) entry which is preliminary data.</text>
</comment>
<name>A0A4C1TR18_EUMVA</name>
<organism evidence="1 2">
    <name type="scientific">Eumeta variegata</name>
    <name type="common">Bagworm moth</name>
    <name type="synonym">Eumeta japonica</name>
    <dbReference type="NCBI Taxonomy" id="151549"/>
    <lineage>
        <taxon>Eukaryota</taxon>
        <taxon>Metazoa</taxon>
        <taxon>Ecdysozoa</taxon>
        <taxon>Arthropoda</taxon>
        <taxon>Hexapoda</taxon>
        <taxon>Insecta</taxon>
        <taxon>Pterygota</taxon>
        <taxon>Neoptera</taxon>
        <taxon>Endopterygota</taxon>
        <taxon>Lepidoptera</taxon>
        <taxon>Glossata</taxon>
        <taxon>Ditrysia</taxon>
        <taxon>Tineoidea</taxon>
        <taxon>Psychidae</taxon>
        <taxon>Oiketicinae</taxon>
        <taxon>Eumeta</taxon>
    </lineage>
</organism>
<reference evidence="1 2" key="1">
    <citation type="journal article" date="2019" name="Commun. Biol.">
        <title>The bagworm genome reveals a unique fibroin gene that provides high tensile strength.</title>
        <authorList>
            <person name="Kono N."/>
            <person name="Nakamura H."/>
            <person name="Ohtoshi R."/>
            <person name="Tomita M."/>
            <person name="Numata K."/>
            <person name="Arakawa K."/>
        </authorList>
    </citation>
    <scope>NUCLEOTIDE SEQUENCE [LARGE SCALE GENOMIC DNA]</scope>
</reference>
<protein>
    <submittedName>
        <fullName evidence="1">Uncharacterized protein</fullName>
    </submittedName>
</protein>
<dbReference type="EMBL" id="BGZK01000079">
    <property type="protein sequence ID" value="GBP16433.1"/>
    <property type="molecule type" value="Genomic_DNA"/>
</dbReference>
<evidence type="ECO:0000313" key="2">
    <source>
        <dbReference type="Proteomes" id="UP000299102"/>
    </source>
</evidence>
<evidence type="ECO:0000313" key="1">
    <source>
        <dbReference type="EMBL" id="GBP16433.1"/>
    </source>
</evidence>
<accession>A0A4C1TR18</accession>
<gene>
    <name evidence="1" type="ORF">EVAR_10013_1</name>
</gene>
<sequence length="196" mass="21555">MCKKSHVSITGEALAAPPATRKRKTFRRKRSLARNNFAKETIFIEVTITEKKSSNFYPKNYHPTSLATLTVVSHAVLRRAAVQFAGAPDIPARVVVELLPSMGPLNAGAPTPSANDEGRRRQLMYRARLRSCGINIRTPPALRLLFHLITVVIVERLVAASAPSLLRLRFVVVPLAAPPLPGAPVAAEHLPWLHRL</sequence>
<dbReference type="Proteomes" id="UP000299102">
    <property type="component" value="Unassembled WGS sequence"/>
</dbReference>
<dbReference type="AlphaFoldDB" id="A0A4C1TR18"/>
<proteinExistence type="predicted"/>